<keyword evidence="4 5" id="KW-0472">Membrane</keyword>
<proteinExistence type="predicted"/>
<dbReference type="AlphaFoldDB" id="A0A1I5H8C8"/>
<dbReference type="PANTHER" id="PTHR12714">
    <property type="entry name" value="PROTEIN-S ISOPRENYLCYSTEINE O-METHYLTRANSFERASE"/>
    <property type="match status" value="1"/>
</dbReference>
<dbReference type="PANTHER" id="PTHR12714:SF24">
    <property type="entry name" value="SLR1182 PROTEIN"/>
    <property type="match status" value="1"/>
</dbReference>
<evidence type="ECO:0000313" key="6">
    <source>
        <dbReference type="EMBL" id="SFO44340.1"/>
    </source>
</evidence>
<dbReference type="OrthoDB" id="941586at2"/>
<dbReference type="GO" id="GO:0012505">
    <property type="term" value="C:endomembrane system"/>
    <property type="evidence" value="ECO:0007669"/>
    <property type="project" value="UniProtKB-SubCell"/>
</dbReference>
<dbReference type="GO" id="GO:0008168">
    <property type="term" value="F:methyltransferase activity"/>
    <property type="evidence" value="ECO:0007669"/>
    <property type="project" value="UniProtKB-KW"/>
</dbReference>
<evidence type="ECO:0000256" key="1">
    <source>
        <dbReference type="ARBA" id="ARBA00004127"/>
    </source>
</evidence>
<feature type="transmembrane region" description="Helical" evidence="5">
    <location>
        <begin position="9"/>
        <end position="30"/>
    </location>
</feature>
<evidence type="ECO:0000256" key="4">
    <source>
        <dbReference type="ARBA" id="ARBA00023136"/>
    </source>
</evidence>
<dbReference type="Proteomes" id="UP000199614">
    <property type="component" value="Unassembled WGS sequence"/>
</dbReference>
<dbReference type="STRING" id="260086.SAMN05216207_105918"/>
<keyword evidence="7" id="KW-1185">Reference proteome</keyword>
<keyword evidence="2 5" id="KW-0812">Transmembrane</keyword>
<keyword evidence="6" id="KW-0808">Transferase</keyword>
<evidence type="ECO:0000313" key="7">
    <source>
        <dbReference type="Proteomes" id="UP000199614"/>
    </source>
</evidence>
<comment type="subcellular location">
    <subcellularLocation>
        <location evidence="1">Endomembrane system</location>
        <topology evidence="1">Multi-pass membrane protein</topology>
    </subcellularLocation>
</comment>
<feature type="transmembrane region" description="Helical" evidence="5">
    <location>
        <begin position="115"/>
        <end position="133"/>
    </location>
</feature>
<dbReference type="InterPro" id="IPR007318">
    <property type="entry name" value="Phopholipid_MeTrfase"/>
</dbReference>
<dbReference type="GO" id="GO:0032259">
    <property type="term" value="P:methylation"/>
    <property type="evidence" value="ECO:0007669"/>
    <property type="project" value="UniProtKB-KW"/>
</dbReference>
<evidence type="ECO:0000256" key="3">
    <source>
        <dbReference type="ARBA" id="ARBA00022989"/>
    </source>
</evidence>
<keyword evidence="6" id="KW-0489">Methyltransferase</keyword>
<accession>A0A1I5H8C8</accession>
<evidence type="ECO:0000256" key="5">
    <source>
        <dbReference type="SAM" id="Phobius"/>
    </source>
</evidence>
<feature type="transmembrane region" description="Helical" evidence="5">
    <location>
        <begin position="91"/>
        <end position="109"/>
    </location>
</feature>
<dbReference type="Pfam" id="PF04191">
    <property type="entry name" value="PEMT"/>
    <property type="match status" value="1"/>
</dbReference>
<gene>
    <name evidence="6" type="ORF">SAMN05216207_105918</name>
</gene>
<reference evidence="6 7" key="1">
    <citation type="submission" date="2016-10" db="EMBL/GenBank/DDBJ databases">
        <authorList>
            <person name="de Groot N.N."/>
        </authorList>
    </citation>
    <scope>NUCLEOTIDE SEQUENCE [LARGE SCALE GENOMIC DNA]</scope>
    <source>
        <strain evidence="6 7">CGMCC 4.1877</strain>
    </source>
</reference>
<sequence>MLLRHLRAILLGPVTVTIIIPVLIVTTVGAGAVDLGPVARGLAVVVGSGLGAAGVAMLAWTISLFARDGAGTLSPQNPPRTLVMRGPYRHVRHPMFSGVLGIVLGEAIAARSLTLLAWFALFAFFVAVMVARVEEPRLARRFGSDYARYRDNVPRWVPRLRPWRAELPQGSAE</sequence>
<name>A0A1I5H8C8_PSUAM</name>
<evidence type="ECO:0000256" key="2">
    <source>
        <dbReference type="ARBA" id="ARBA00022692"/>
    </source>
</evidence>
<organism evidence="6 7">
    <name type="scientific">Pseudonocardia ammonioxydans</name>
    <dbReference type="NCBI Taxonomy" id="260086"/>
    <lineage>
        <taxon>Bacteria</taxon>
        <taxon>Bacillati</taxon>
        <taxon>Actinomycetota</taxon>
        <taxon>Actinomycetes</taxon>
        <taxon>Pseudonocardiales</taxon>
        <taxon>Pseudonocardiaceae</taxon>
        <taxon>Pseudonocardia</taxon>
    </lineage>
</organism>
<dbReference type="EMBL" id="FOUY01000059">
    <property type="protein sequence ID" value="SFO44340.1"/>
    <property type="molecule type" value="Genomic_DNA"/>
</dbReference>
<keyword evidence="3 5" id="KW-1133">Transmembrane helix</keyword>
<protein>
    <submittedName>
        <fullName evidence="6">Protein-S-isoprenylcysteine O-methyltransferase Ste14</fullName>
    </submittedName>
</protein>
<feature type="transmembrane region" description="Helical" evidence="5">
    <location>
        <begin position="42"/>
        <end position="66"/>
    </location>
</feature>
<dbReference type="Gene3D" id="1.20.120.1630">
    <property type="match status" value="1"/>
</dbReference>